<dbReference type="STRING" id="1353952.A0A165EN70"/>
<reference evidence="11 12" key="1">
    <citation type="journal article" date="2016" name="Mol. Biol. Evol.">
        <title>Comparative Genomics of Early-Diverging Mushroom-Forming Fungi Provides Insights into the Origins of Lignocellulose Decay Capabilities.</title>
        <authorList>
            <person name="Nagy L.G."/>
            <person name="Riley R."/>
            <person name="Tritt A."/>
            <person name="Adam C."/>
            <person name="Daum C."/>
            <person name="Floudas D."/>
            <person name="Sun H."/>
            <person name="Yadav J.S."/>
            <person name="Pangilinan J."/>
            <person name="Larsson K.H."/>
            <person name="Matsuura K."/>
            <person name="Barry K."/>
            <person name="Labutti K."/>
            <person name="Kuo R."/>
            <person name="Ohm R.A."/>
            <person name="Bhattacharya S.S."/>
            <person name="Shirouzu T."/>
            <person name="Yoshinaga Y."/>
            <person name="Martin F.M."/>
            <person name="Grigoriev I.V."/>
            <person name="Hibbett D.S."/>
        </authorList>
    </citation>
    <scope>NUCLEOTIDE SEQUENCE [LARGE SCALE GENOMIC DNA]</scope>
    <source>
        <strain evidence="11 12">HHB12733</strain>
    </source>
</reference>
<dbReference type="InterPro" id="IPR015424">
    <property type="entry name" value="PyrdxlP-dep_Trfase"/>
</dbReference>
<evidence type="ECO:0000256" key="9">
    <source>
        <dbReference type="RuleBase" id="RU361171"/>
    </source>
</evidence>
<comment type="similarity">
    <text evidence="2 8">Belongs to the group II decarboxylase family.</text>
</comment>
<dbReference type="FunFam" id="4.10.280.50:FF:000001">
    <property type="entry name" value="Glutamate decarboxylase"/>
    <property type="match status" value="1"/>
</dbReference>
<evidence type="ECO:0000256" key="10">
    <source>
        <dbReference type="SAM" id="Phobius"/>
    </source>
</evidence>
<dbReference type="InterPro" id="IPR002129">
    <property type="entry name" value="PyrdxlP-dep_de-COase"/>
</dbReference>
<evidence type="ECO:0000256" key="7">
    <source>
        <dbReference type="PIRSR" id="PIRSR602129-50"/>
    </source>
</evidence>
<evidence type="ECO:0000256" key="3">
    <source>
        <dbReference type="ARBA" id="ARBA00012421"/>
    </source>
</evidence>
<keyword evidence="4 7" id="KW-0663">Pyridoxal phosphate</keyword>
<dbReference type="Gene3D" id="4.10.280.50">
    <property type="match status" value="1"/>
</dbReference>
<proteinExistence type="inferred from homology"/>
<keyword evidence="12" id="KW-1185">Reference proteome</keyword>
<evidence type="ECO:0000256" key="1">
    <source>
        <dbReference type="ARBA" id="ARBA00001933"/>
    </source>
</evidence>
<feature type="modified residue" description="N6-(pyridoxal phosphate)lysine" evidence="7">
    <location>
        <position position="295"/>
    </location>
</feature>
<dbReference type="Proteomes" id="UP000076842">
    <property type="component" value="Unassembled WGS sequence"/>
</dbReference>
<comment type="cofactor">
    <cofactor evidence="1 7 8">
        <name>pyridoxal 5'-phosphate</name>
        <dbReference type="ChEBI" id="CHEBI:597326"/>
    </cofactor>
</comment>
<dbReference type="SUPFAM" id="SSF53383">
    <property type="entry name" value="PLP-dependent transferases"/>
    <property type="match status" value="1"/>
</dbReference>
<evidence type="ECO:0000256" key="4">
    <source>
        <dbReference type="ARBA" id="ARBA00022898"/>
    </source>
</evidence>
<evidence type="ECO:0000256" key="8">
    <source>
        <dbReference type="RuleBase" id="RU000382"/>
    </source>
</evidence>
<dbReference type="GO" id="GO:0030170">
    <property type="term" value="F:pyridoxal phosphate binding"/>
    <property type="evidence" value="ECO:0007669"/>
    <property type="project" value="InterPro"/>
</dbReference>
<dbReference type="Pfam" id="PF00282">
    <property type="entry name" value="Pyridoxal_deC"/>
    <property type="match status" value="1"/>
</dbReference>
<evidence type="ECO:0000256" key="2">
    <source>
        <dbReference type="ARBA" id="ARBA00009533"/>
    </source>
</evidence>
<keyword evidence="10" id="KW-0812">Transmembrane</keyword>
<protein>
    <recommendedName>
        <fullName evidence="3 9">Glutamate decarboxylase</fullName>
        <ecNumber evidence="3 9">4.1.1.15</ecNumber>
    </recommendedName>
</protein>
<keyword evidence="10" id="KW-0472">Membrane</keyword>
<feature type="transmembrane region" description="Helical" evidence="10">
    <location>
        <begin position="504"/>
        <end position="527"/>
    </location>
</feature>
<dbReference type="Gene3D" id="3.40.640.10">
    <property type="entry name" value="Type I PLP-dependent aspartate aminotransferase-like (Major domain)"/>
    <property type="match status" value="1"/>
</dbReference>
<gene>
    <name evidence="11" type="ORF">CALCODRAFT_437543</name>
</gene>
<dbReference type="InterPro" id="IPR015421">
    <property type="entry name" value="PyrdxlP-dep_Trfase_major"/>
</dbReference>
<dbReference type="OrthoDB" id="5152799at2759"/>
<dbReference type="GO" id="GO:0006538">
    <property type="term" value="P:L-glutamate catabolic process"/>
    <property type="evidence" value="ECO:0007669"/>
    <property type="project" value="TreeGrafter"/>
</dbReference>
<keyword evidence="5 8" id="KW-0456">Lyase</keyword>
<evidence type="ECO:0000313" key="12">
    <source>
        <dbReference type="Proteomes" id="UP000076842"/>
    </source>
</evidence>
<organism evidence="11 12">
    <name type="scientific">Calocera cornea HHB12733</name>
    <dbReference type="NCBI Taxonomy" id="1353952"/>
    <lineage>
        <taxon>Eukaryota</taxon>
        <taxon>Fungi</taxon>
        <taxon>Dikarya</taxon>
        <taxon>Basidiomycota</taxon>
        <taxon>Agaricomycotina</taxon>
        <taxon>Dacrymycetes</taxon>
        <taxon>Dacrymycetales</taxon>
        <taxon>Dacrymycetaceae</taxon>
        <taxon>Calocera</taxon>
    </lineage>
</organism>
<accession>A0A165EN70</accession>
<dbReference type="AlphaFoldDB" id="A0A165EN70"/>
<evidence type="ECO:0000313" key="11">
    <source>
        <dbReference type="EMBL" id="KZT55199.1"/>
    </source>
</evidence>
<dbReference type="PANTHER" id="PTHR43321">
    <property type="entry name" value="GLUTAMATE DECARBOXYLASE"/>
    <property type="match status" value="1"/>
</dbReference>
<dbReference type="NCBIfam" id="TIGR01788">
    <property type="entry name" value="Glu-decarb-GAD"/>
    <property type="match status" value="1"/>
</dbReference>
<comment type="catalytic activity">
    <reaction evidence="6 9">
        <text>L-glutamate + H(+) = 4-aminobutanoate + CO2</text>
        <dbReference type="Rhea" id="RHEA:17785"/>
        <dbReference type="ChEBI" id="CHEBI:15378"/>
        <dbReference type="ChEBI" id="CHEBI:16526"/>
        <dbReference type="ChEBI" id="CHEBI:29985"/>
        <dbReference type="ChEBI" id="CHEBI:59888"/>
        <dbReference type="EC" id="4.1.1.15"/>
    </reaction>
</comment>
<dbReference type="EMBL" id="KV423999">
    <property type="protein sequence ID" value="KZT55199.1"/>
    <property type="molecule type" value="Genomic_DNA"/>
</dbReference>
<keyword evidence="10" id="KW-1133">Transmembrane helix</keyword>
<dbReference type="FunFam" id="3.40.640.10:FF:000017">
    <property type="entry name" value="Glutamate decarboxylase"/>
    <property type="match status" value="1"/>
</dbReference>
<dbReference type="PANTHER" id="PTHR43321:SF3">
    <property type="entry name" value="GLUTAMATE DECARBOXYLASE"/>
    <property type="match status" value="1"/>
</dbReference>
<sequence length="581" mass="64532">MALSKHIDPTALLAAARAHPHRRLVAREHREIHEGSYASRFESDAEVPKFKIPQTGVSSKAAYQIIHDEMDLDGSPLLNFASFVHTWMPEEANKLMMENINKNFADQDEYPATQAIHTRCISMLGELWHAPKGEAIGTATTGSSEAIMLGGLALKRRWQNKRKAEGKSTASPNIIFGANAQVALEKFARYWEVEARLVPVTEKGNYCLDPNDAIKFVDENTIGVMVILGSTYTGHFEPVSLMAELLDEYETKTGIDIPIHVDAASGGFVAPFAYPTYKWSFDIPRVVSINTSGHKFGLVYAGLGWILFRNKSMLPSELIFELHYLGNTEYTYTLNFSRPSAPILGQYFNFLNLGFEGYRRIILADLKNARLLSNALELSGYFKVLSQVHLPLAASPSGIVGAAQKAVGAVPDPEDPEAYVKGLPVVSFRFTDEFREQYPHVKQVWIQSLLRTKGWIVPNYALPPALEKVEILRIVVRESVSGDLIERVLADLMEITESLMSACLLAFFPIFPLVASCFITLALASLVSEHRTDVRAVDNTDVSMLMATFTGQLSLRDEAHHGRLSKSDFQGVETNTDSTQC</sequence>
<dbReference type="GO" id="GO:0004351">
    <property type="term" value="F:glutamate decarboxylase activity"/>
    <property type="evidence" value="ECO:0007669"/>
    <property type="project" value="UniProtKB-EC"/>
</dbReference>
<dbReference type="InterPro" id="IPR010107">
    <property type="entry name" value="Glutamate_decarboxylase"/>
</dbReference>
<dbReference type="InParanoid" id="A0A165EN70"/>
<name>A0A165EN70_9BASI</name>
<dbReference type="Gene3D" id="3.90.1150.160">
    <property type="match status" value="1"/>
</dbReference>
<evidence type="ECO:0000256" key="6">
    <source>
        <dbReference type="ARBA" id="ARBA00048868"/>
    </source>
</evidence>
<evidence type="ECO:0000256" key="5">
    <source>
        <dbReference type="ARBA" id="ARBA00023239"/>
    </source>
</evidence>
<dbReference type="GO" id="GO:0005829">
    <property type="term" value="C:cytosol"/>
    <property type="evidence" value="ECO:0007669"/>
    <property type="project" value="TreeGrafter"/>
</dbReference>
<keyword evidence="9" id="KW-0210">Decarboxylase</keyword>
<dbReference type="EC" id="4.1.1.15" evidence="3 9"/>